<sequence>MYLYRLDKGNGTATNDLLYRAPDGDWQKNTTVKGPTVQPPNGPPLLAMSPDHQHIAWVLDGKLQVSALDGSHIKTVVAATGTLTCPGVTWSADSRHLLFQTVSSGGKGNTLETVNIDGTGRKALGTSAEGFGCSPGSVDGATAYVVSRSGTKHHLVAVDGGANPRTVTASWPSGRQPNEVVAAQNGSTRLLVATVADSASCGCSPPQQYVILDTATGQVTSLDNAQDKAGSSPISGAFTADGRVVLIADRNRGNGSSVDPFLTVFSADGAVLASVRLPDMELGYLAGFDA</sequence>
<dbReference type="Proteomes" id="UP001501444">
    <property type="component" value="Unassembled WGS sequence"/>
</dbReference>
<keyword evidence="2" id="KW-1185">Reference proteome</keyword>
<proteinExistence type="predicted"/>
<evidence type="ECO:0000313" key="1">
    <source>
        <dbReference type="EMBL" id="GAA2368724.1"/>
    </source>
</evidence>
<dbReference type="InterPro" id="IPR015943">
    <property type="entry name" value="WD40/YVTN_repeat-like_dom_sf"/>
</dbReference>
<dbReference type="EMBL" id="BAAARV010000067">
    <property type="protein sequence ID" value="GAA2368724.1"/>
    <property type="molecule type" value="Genomic_DNA"/>
</dbReference>
<evidence type="ECO:0000313" key="2">
    <source>
        <dbReference type="Proteomes" id="UP001501444"/>
    </source>
</evidence>
<comment type="caution">
    <text evidence="1">The sequence shown here is derived from an EMBL/GenBank/DDBJ whole genome shotgun (WGS) entry which is preliminary data.</text>
</comment>
<dbReference type="Gene3D" id="2.130.10.10">
    <property type="entry name" value="YVTN repeat-like/Quinoprotein amine dehydrogenase"/>
    <property type="match status" value="1"/>
</dbReference>
<accession>A0ABP5U666</accession>
<gene>
    <name evidence="1" type="ORF">GCM10010170_068730</name>
</gene>
<organism evidence="1 2">
    <name type="scientific">Dactylosporangium salmoneum</name>
    <dbReference type="NCBI Taxonomy" id="53361"/>
    <lineage>
        <taxon>Bacteria</taxon>
        <taxon>Bacillati</taxon>
        <taxon>Actinomycetota</taxon>
        <taxon>Actinomycetes</taxon>
        <taxon>Micromonosporales</taxon>
        <taxon>Micromonosporaceae</taxon>
        <taxon>Dactylosporangium</taxon>
    </lineage>
</organism>
<reference evidence="2" key="1">
    <citation type="journal article" date="2019" name="Int. J. Syst. Evol. Microbiol.">
        <title>The Global Catalogue of Microorganisms (GCM) 10K type strain sequencing project: providing services to taxonomists for standard genome sequencing and annotation.</title>
        <authorList>
            <consortium name="The Broad Institute Genomics Platform"/>
            <consortium name="The Broad Institute Genome Sequencing Center for Infectious Disease"/>
            <person name="Wu L."/>
            <person name="Ma J."/>
        </authorList>
    </citation>
    <scope>NUCLEOTIDE SEQUENCE [LARGE SCALE GENOMIC DNA]</scope>
    <source>
        <strain evidence="2">JCM 3272</strain>
    </source>
</reference>
<dbReference type="SUPFAM" id="SSF69304">
    <property type="entry name" value="Tricorn protease N-terminal domain"/>
    <property type="match status" value="1"/>
</dbReference>
<protein>
    <submittedName>
        <fullName evidence="1">Uncharacterized protein</fullName>
    </submittedName>
</protein>
<name>A0ABP5U666_9ACTN</name>